<dbReference type="AlphaFoldDB" id="A0A1I3XYD6"/>
<organism evidence="4 5">
    <name type="scientific">Celeribacter neptunius</name>
    <dbReference type="NCBI Taxonomy" id="588602"/>
    <lineage>
        <taxon>Bacteria</taxon>
        <taxon>Pseudomonadati</taxon>
        <taxon>Pseudomonadota</taxon>
        <taxon>Alphaproteobacteria</taxon>
        <taxon>Rhodobacterales</taxon>
        <taxon>Roseobacteraceae</taxon>
        <taxon>Celeribacter</taxon>
    </lineage>
</organism>
<dbReference type="InterPro" id="IPR010258">
    <property type="entry name" value="Conjugal_tfr_TrbG/VirB9/CagX"/>
</dbReference>
<evidence type="ECO:0000256" key="2">
    <source>
        <dbReference type="ARBA" id="ARBA00022729"/>
    </source>
</evidence>
<dbReference type="OrthoDB" id="9815808at2"/>
<dbReference type="InterPro" id="IPR033645">
    <property type="entry name" value="VirB9/CagX/TrbG_C"/>
</dbReference>
<evidence type="ECO:0000313" key="4">
    <source>
        <dbReference type="EMBL" id="SFK24637.1"/>
    </source>
</evidence>
<dbReference type="RefSeq" id="WP_090063175.1">
    <property type="nucleotide sequence ID" value="NZ_FORH01000011.1"/>
</dbReference>
<feature type="chain" id="PRO_5011687554" evidence="3">
    <location>
        <begin position="30"/>
        <end position="248"/>
    </location>
</feature>
<proteinExistence type="inferred from homology"/>
<dbReference type="InterPro" id="IPR038161">
    <property type="entry name" value="VirB9/CagX/TrbG_C_sf"/>
</dbReference>
<dbReference type="EMBL" id="FORH01000011">
    <property type="protein sequence ID" value="SFK24637.1"/>
    <property type="molecule type" value="Genomic_DNA"/>
</dbReference>
<dbReference type="Proteomes" id="UP000199630">
    <property type="component" value="Unassembled WGS sequence"/>
</dbReference>
<evidence type="ECO:0000256" key="3">
    <source>
        <dbReference type="SAM" id="SignalP"/>
    </source>
</evidence>
<dbReference type="STRING" id="588602.SAMN04487991_4206"/>
<name>A0A1I3XYD6_9RHOB</name>
<feature type="signal peptide" evidence="3">
    <location>
        <begin position="1"/>
        <end position="29"/>
    </location>
</feature>
<dbReference type="CDD" id="cd06911">
    <property type="entry name" value="VirB9_CagX_TrbG"/>
    <property type="match status" value="1"/>
</dbReference>
<dbReference type="Pfam" id="PF03524">
    <property type="entry name" value="CagX"/>
    <property type="match status" value="1"/>
</dbReference>
<comment type="similarity">
    <text evidence="1">Belongs to the TrbG/VirB9 family.</text>
</comment>
<keyword evidence="5" id="KW-1185">Reference proteome</keyword>
<protein>
    <submittedName>
        <fullName evidence="4">Type IV secretion system protein VirB9</fullName>
    </submittedName>
</protein>
<keyword evidence="2 3" id="KW-0732">Signal</keyword>
<evidence type="ECO:0000256" key="1">
    <source>
        <dbReference type="ARBA" id="ARBA00006135"/>
    </source>
</evidence>
<accession>A0A1I3XYD6</accession>
<sequence>MKSLPALLTTVRTTLLLALALPVAASAEATPQGGPLDIRIRTAVYNENQVYRIETDLRHSTTIHFGAGERFEAVIVGDTESFQVDPLPELGNVLTIKPHVAQASTNMTVITNRRTYSFHLREGSIPNRTGMFFEVRFRYPDKEPRAAGATQPKGFEAPRNYNYRVSGEGDFRPSHIYDDGRYTYFVFPENTRQPALFKADDQGRERTVNWTQAGNTVRVLGVNTYWTLRIGDEAICAWRDESAIYVSN</sequence>
<evidence type="ECO:0000313" key="5">
    <source>
        <dbReference type="Proteomes" id="UP000199630"/>
    </source>
</evidence>
<dbReference type="Gene3D" id="2.60.40.2500">
    <property type="match status" value="1"/>
</dbReference>
<gene>
    <name evidence="4" type="ORF">SAMN04487991_4206</name>
</gene>
<reference evidence="5" key="1">
    <citation type="submission" date="2016-10" db="EMBL/GenBank/DDBJ databases">
        <authorList>
            <person name="Varghese N."/>
            <person name="Submissions S."/>
        </authorList>
    </citation>
    <scope>NUCLEOTIDE SEQUENCE [LARGE SCALE GENOMIC DNA]</scope>
    <source>
        <strain evidence="5">DSM 26471</strain>
    </source>
</reference>